<protein>
    <recommendedName>
        <fullName evidence="4">Blue (type 1) copper domain-containing protein</fullName>
    </recommendedName>
</protein>
<evidence type="ECO:0000313" key="6">
    <source>
        <dbReference type="Proteomes" id="UP000635565"/>
    </source>
</evidence>
<feature type="signal peptide" evidence="3">
    <location>
        <begin position="1"/>
        <end position="19"/>
    </location>
</feature>
<evidence type="ECO:0000256" key="2">
    <source>
        <dbReference type="ARBA" id="ARBA00023008"/>
    </source>
</evidence>
<dbReference type="Pfam" id="PF00127">
    <property type="entry name" value="Copper-bind"/>
    <property type="match status" value="1"/>
</dbReference>
<keyword evidence="1" id="KW-0479">Metal-binding</keyword>
<dbReference type="InterPro" id="IPR008972">
    <property type="entry name" value="Cupredoxin"/>
</dbReference>
<feature type="domain" description="Blue (type 1) copper" evidence="4">
    <location>
        <begin position="47"/>
        <end position="136"/>
    </location>
</feature>
<keyword evidence="6" id="KW-1185">Reference proteome</keyword>
<dbReference type="Proteomes" id="UP000635565">
    <property type="component" value="Unassembled WGS sequence"/>
</dbReference>
<evidence type="ECO:0000259" key="4">
    <source>
        <dbReference type="Pfam" id="PF00127"/>
    </source>
</evidence>
<comment type="caution">
    <text evidence="5">The sequence shown here is derived from an EMBL/GenBank/DDBJ whole genome shotgun (WGS) entry which is preliminary data.</text>
</comment>
<dbReference type="EMBL" id="BNJJ01000004">
    <property type="protein sequence ID" value="GHO83614.1"/>
    <property type="molecule type" value="Genomic_DNA"/>
</dbReference>
<feature type="chain" id="PRO_5046101664" description="Blue (type 1) copper domain-containing protein" evidence="3">
    <location>
        <begin position="20"/>
        <end position="136"/>
    </location>
</feature>
<dbReference type="PROSITE" id="PS51257">
    <property type="entry name" value="PROKAR_LIPOPROTEIN"/>
    <property type="match status" value="1"/>
</dbReference>
<evidence type="ECO:0000313" key="5">
    <source>
        <dbReference type="EMBL" id="GHO83614.1"/>
    </source>
</evidence>
<dbReference type="InterPro" id="IPR000923">
    <property type="entry name" value="BlueCu_1"/>
</dbReference>
<organism evidence="5 6">
    <name type="scientific">Dictyobacter formicarum</name>
    <dbReference type="NCBI Taxonomy" id="2778368"/>
    <lineage>
        <taxon>Bacteria</taxon>
        <taxon>Bacillati</taxon>
        <taxon>Chloroflexota</taxon>
        <taxon>Ktedonobacteria</taxon>
        <taxon>Ktedonobacterales</taxon>
        <taxon>Dictyobacteraceae</taxon>
        <taxon>Dictyobacter</taxon>
    </lineage>
</organism>
<gene>
    <name evidence="5" type="ORF">KSZ_16200</name>
</gene>
<name>A0ABQ3VCU9_9CHLR</name>
<accession>A0ABQ3VCU9</accession>
<sequence length="136" mass="14100">MKKLLAVLIFFSLMTLVIAACSSGSGTGSTSGSSNSDSGGYMVHMSDQNFAQSSVTIRKGGTIMLMDDAATPHIIASGSWVNGSSQPIQEKGMPTVNNVQISGSGNSQVIGPFTTPGTFHLYCTVHPGMNLTVIVQ</sequence>
<proteinExistence type="predicted"/>
<keyword evidence="3" id="KW-0732">Signal</keyword>
<evidence type="ECO:0000256" key="3">
    <source>
        <dbReference type="SAM" id="SignalP"/>
    </source>
</evidence>
<dbReference type="Gene3D" id="2.60.40.420">
    <property type="entry name" value="Cupredoxins - blue copper proteins"/>
    <property type="match status" value="1"/>
</dbReference>
<dbReference type="RefSeq" id="WP_201361279.1">
    <property type="nucleotide sequence ID" value="NZ_BNJJ01000004.1"/>
</dbReference>
<keyword evidence="2" id="KW-0186">Copper</keyword>
<reference evidence="5 6" key="1">
    <citation type="journal article" date="2021" name="Int. J. Syst. Evol. Microbiol.">
        <title>Reticulibacter mediterranei gen. nov., sp. nov., within the new family Reticulibacteraceae fam. nov., and Ktedonospora formicarum gen. nov., sp. nov., Ktedonobacter robiniae sp. nov., Dictyobacter formicarum sp. nov. and Dictyobacter arantiisoli sp. nov., belonging to the class Ktedonobacteria.</title>
        <authorList>
            <person name="Yabe S."/>
            <person name="Zheng Y."/>
            <person name="Wang C.M."/>
            <person name="Sakai Y."/>
            <person name="Abe K."/>
            <person name="Yokota A."/>
            <person name="Donadio S."/>
            <person name="Cavaletti L."/>
            <person name="Monciardini P."/>
        </authorList>
    </citation>
    <scope>NUCLEOTIDE SEQUENCE [LARGE SCALE GENOMIC DNA]</scope>
    <source>
        <strain evidence="5 6">SOSP1-9</strain>
    </source>
</reference>
<dbReference type="SUPFAM" id="SSF49503">
    <property type="entry name" value="Cupredoxins"/>
    <property type="match status" value="1"/>
</dbReference>
<evidence type="ECO:0000256" key="1">
    <source>
        <dbReference type="ARBA" id="ARBA00022723"/>
    </source>
</evidence>